<evidence type="ECO:0000259" key="2">
    <source>
        <dbReference type="Pfam" id="PF01593"/>
    </source>
</evidence>
<dbReference type="KEGG" id="ota:OT_ostta18g00670"/>
<dbReference type="InterPro" id="IPR002937">
    <property type="entry name" value="Amino_oxidase"/>
</dbReference>
<dbReference type="OrthoDB" id="2019015at2759"/>
<feature type="transmembrane region" description="Helical" evidence="1">
    <location>
        <begin position="12"/>
        <end position="29"/>
    </location>
</feature>
<dbReference type="GeneID" id="9838276"/>
<name>A0A096P9P2_OSTTA</name>
<keyword evidence="1" id="KW-0812">Transmembrane</keyword>
<evidence type="ECO:0000256" key="1">
    <source>
        <dbReference type="SAM" id="Phobius"/>
    </source>
</evidence>
<evidence type="ECO:0000313" key="4">
    <source>
        <dbReference type="Proteomes" id="UP000009170"/>
    </source>
</evidence>
<dbReference type="InterPro" id="IPR036188">
    <property type="entry name" value="FAD/NAD-bd_sf"/>
</dbReference>
<dbReference type="InParanoid" id="A0A096P9P2"/>
<dbReference type="InterPro" id="IPR050464">
    <property type="entry name" value="Zeta_carotene_desat/Oxidored"/>
</dbReference>
<dbReference type="GO" id="GO:0016491">
    <property type="term" value="F:oxidoreductase activity"/>
    <property type="evidence" value="ECO:0007669"/>
    <property type="project" value="InterPro"/>
</dbReference>
<dbReference type="PANTHER" id="PTHR42923:SF20">
    <property type="entry name" value="FLAVIN-CONTAINING AMINE OXIDASEDEHYDROGENASE"/>
    <property type="match status" value="1"/>
</dbReference>
<dbReference type="RefSeq" id="XP_022840533.1">
    <property type="nucleotide sequence ID" value="XM_022983025.1"/>
</dbReference>
<dbReference type="AlphaFoldDB" id="A0A096P9P2"/>
<dbReference type="SUPFAM" id="SSF51905">
    <property type="entry name" value="FAD/NAD(P)-binding domain"/>
    <property type="match status" value="1"/>
</dbReference>
<proteinExistence type="predicted"/>
<dbReference type="PANTHER" id="PTHR42923">
    <property type="entry name" value="PROTOPORPHYRINOGEN OXIDASE"/>
    <property type="match status" value="1"/>
</dbReference>
<dbReference type="Gene3D" id="3.50.50.60">
    <property type="entry name" value="FAD/NAD(P)-binding domain"/>
    <property type="match status" value="1"/>
</dbReference>
<dbReference type="STRING" id="70448.A0A096P9P2"/>
<dbReference type="Proteomes" id="UP000009170">
    <property type="component" value="Unassembled WGS sequence"/>
</dbReference>
<reference evidence="4" key="1">
    <citation type="journal article" date="2006" name="Proc. Natl. Acad. Sci. U.S.A.">
        <title>Genome analysis of the smallest free-living eukaryote Ostreococcus tauri unveils many unique features.</title>
        <authorList>
            <person name="Derelle E."/>
            <person name="Ferraz C."/>
            <person name="Rombauts S."/>
            <person name="Rouze P."/>
            <person name="Worden A.Z."/>
            <person name="Robbens S."/>
            <person name="Partensky F."/>
            <person name="Degroeve S."/>
            <person name="Echeynie S."/>
            <person name="Cooke R."/>
            <person name="Saeys Y."/>
            <person name="Wuyts J."/>
            <person name="Jabbari K."/>
            <person name="Bowler C."/>
            <person name="Panaud O."/>
            <person name="Piegu B."/>
            <person name="Ball S.G."/>
            <person name="Ral J.-P."/>
            <person name="Bouget F.-Y."/>
            <person name="Piganeau G."/>
            <person name="De Baets B."/>
            <person name="Picard A."/>
            <person name="Delseny M."/>
            <person name="Demaille J."/>
            <person name="Van de Peer Y."/>
            <person name="Moreau H."/>
        </authorList>
    </citation>
    <scope>NUCLEOTIDE SEQUENCE [LARGE SCALE GENOMIC DNA]</scope>
    <source>
        <strain evidence="4">OTTH 0595 / CCAP 157/2 / RCC745</strain>
    </source>
</reference>
<dbReference type="Pfam" id="PF01593">
    <property type="entry name" value="Amino_oxidase"/>
    <property type="match status" value="1"/>
</dbReference>
<keyword evidence="1" id="KW-0472">Membrane</keyword>
<gene>
    <name evidence="3" type="ORF">OT_ostta18g00670</name>
</gene>
<comment type="caution">
    <text evidence="3">The sequence shown here is derived from an EMBL/GenBank/DDBJ whole genome shotgun (WGS) entry which is preliminary data.</text>
</comment>
<feature type="domain" description="Amine oxidase" evidence="2">
    <location>
        <begin position="20"/>
        <end position="440"/>
    </location>
</feature>
<evidence type="ECO:0000313" key="3">
    <source>
        <dbReference type="EMBL" id="CEG00704.1"/>
    </source>
</evidence>
<protein>
    <submittedName>
        <fullName evidence="3">Unnamed product</fullName>
    </submittedName>
</protein>
<dbReference type="EMBL" id="CAID01000018">
    <property type="protein sequence ID" value="CEG00704.1"/>
    <property type="molecule type" value="Genomic_DNA"/>
</dbReference>
<keyword evidence="4" id="KW-1185">Reference proteome</keyword>
<dbReference type="Gene3D" id="3.30.70.1990">
    <property type="match status" value="1"/>
</dbReference>
<reference evidence="3 4" key="2">
    <citation type="journal article" date="2014" name="BMC Genomics">
        <title>An improved genome of the model marine alga Ostreococcus tauri unfolds by assessing Illumina de novo assemblies.</title>
        <authorList>
            <person name="Blanc-Mathieu R."/>
            <person name="Verhelst B."/>
            <person name="Derelle E."/>
            <person name="Rombauts S."/>
            <person name="Bouget F.Y."/>
            <person name="Carre I."/>
            <person name="Chateau A."/>
            <person name="Eyre-Walker A."/>
            <person name="Grimsley N."/>
            <person name="Moreau H."/>
            <person name="Piegu B."/>
            <person name="Rivals E."/>
            <person name="Schackwitz W."/>
            <person name="Van de Peer Y."/>
            <person name="Piganeau G."/>
        </authorList>
    </citation>
    <scope>NUCLEOTIDE SEQUENCE [LARGE SCALE GENOMIC DNA]</scope>
    <source>
        <strain evidence="4">OTTH 0595 / CCAP 157/2 / RCC745</strain>
    </source>
</reference>
<organism evidence="3 4">
    <name type="scientific">Ostreococcus tauri</name>
    <name type="common">Marine green alga</name>
    <dbReference type="NCBI Taxonomy" id="70448"/>
    <lineage>
        <taxon>Eukaryota</taxon>
        <taxon>Viridiplantae</taxon>
        <taxon>Chlorophyta</taxon>
        <taxon>Mamiellophyceae</taxon>
        <taxon>Mamiellales</taxon>
        <taxon>Bathycoccaceae</taxon>
        <taxon>Ostreococcus</taxon>
    </lineage>
</organism>
<sequence length="473" mass="53293">MFGGKDARATRVIIVGGGAAGAAAAYALARAGIEAEVLERERALGGVATTTTLDAWSTTINDGVQGGATSYANARALMRSCGVDEGSRVEVRVSFGKGATAWRNHGARASVLEELREDIERFGKTLKKIKRFEALYAFVSVERALRWHGHSKRFRDYMVYATTALFFGTGNCTRDVCSVVLARVFTDDRLRLYDYDPVRFMREAPEMFAFPRFDEMYGAIGDEIVRRGGKVTLGARVHKVERTKKCVKVSFENATGETETRVCDRVIFACNSEQAKAMLDAGTGTSAMERHIFKNITWFDDVSVTHTDEEYMKKHYEVAEGEKRDMYFIKSYEDDPSLCEMSFDLTAYQPFARGPDGARVYQSIFLNAARDESRWTKNEIAPGKIALVKWWRQFGHTVRHFTRAVPFWRFVQNKKRTLYAGSYTMVNTHEIAVISGLVAAYRCGAPYPFADDAQASFQFDLYASIIHGIRRKR</sequence>
<dbReference type="PRINTS" id="PR00419">
    <property type="entry name" value="ADXRDTASE"/>
</dbReference>
<dbReference type="Gene3D" id="1.10.405.20">
    <property type="match status" value="1"/>
</dbReference>
<accession>A0A096P9P2</accession>
<keyword evidence="1" id="KW-1133">Transmembrane helix</keyword>